<feature type="domain" description="DUF5698" evidence="6">
    <location>
        <begin position="9"/>
        <end position="60"/>
    </location>
</feature>
<dbReference type="OrthoDB" id="48231at2"/>
<evidence type="ECO:0000313" key="7">
    <source>
        <dbReference type="EMBL" id="KMY50165.1"/>
    </source>
</evidence>
<dbReference type="Pfam" id="PF18955">
    <property type="entry name" value="DUF5698"/>
    <property type="match status" value="1"/>
</dbReference>
<evidence type="ECO:0000256" key="4">
    <source>
        <dbReference type="ARBA" id="ARBA00023136"/>
    </source>
</evidence>
<dbReference type="InterPro" id="IPR022930">
    <property type="entry name" value="UPF0316"/>
</dbReference>
<evidence type="ECO:0000256" key="2">
    <source>
        <dbReference type="ARBA" id="ARBA00022692"/>
    </source>
</evidence>
<evidence type="ECO:0000256" key="3">
    <source>
        <dbReference type="ARBA" id="ARBA00022989"/>
    </source>
</evidence>
<dbReference type="PANTHER" id="PTHR40060">
    <property type="entry name" value="UPF0316 PROTEIN YEBE"/>
    <property type="match status" value="1"/>
</dbReference>
<feature type="transmembrane region" description="Helical" evidence="5">
    <location>
        <begin position="16"/>
        <end position="37"/>
    </location>
</feature>
<feature type="transmembrane region" description="Helical" evidence="5">
    <location>
        <begin position="43"/>
        <end position="63"/>
    </location>
</feature>
<reference evidence="8" key="1">
    <citation type="submission" date="2015-07" db="EMBL/GenBank/DDBJ databases">
        <title>Genome sequencing project for genomic taxonomy and phylogenomics of Bacillus-like bacteria.</title>
        <authorList>
            <person name="Liu B."/>
            <person name="Wang J."/>
            <person name="Zhu Y."/>
            <person name="Liu G."/>
            <person name="Chen Q."/>
            <person name="Chen Z."/>
            <person name="Lan J."/>
            <person name="Che J."/>
            <person name="Ge C."/>
            <person name="Shi H."/>
            <person name="Pan Z."/>
            <person name="Liu X."/>
        </authorList>
    </citation>
    <scope>NUCLEOTIDE SEQUENCE [LARGE SCALE GENOMIC DNA]</scope>
    <source>
        <strain evidence="8">FJAT-27997</strain>
    </source>
</reference>
<organism evidence="7 8">
    <name type="scientific">Peribacillus loiseleuriae</name>
    <dbReference type="NCBI Taxonomy" id="1679170"/>
    <lineage>
        <taxon>Bacteria</taxon>
        <taxon>Bacillati</taxon>
        <taxon>Bacillota</taxon>
        <taxon>Bacilli</taxon>
        <taxon>Bacillales</taxon>
        <taxon>Bacillaceae</taxon>
        <taxon>Peribacillus</taxon>
    </lineage>
</organism>
<evidence type="ECO:0000256" key="5">
    <source>
        <dbReference type="SAM" id="Phobius"/>
    </source>
</evidence>
<keyword evidence="2 5" id="KW-0812">Transmembrane</keyword>
<proteinExistence type="predicted"/>
<dbReference type="InterPro" id="IPR044035">
    <property type="entry name" value="DUF5698"/>
</dbReference>
<dbReference type="PATRIC" id="fig|1679170.3.peg.2772"/>
<keyword evidence="3 5" id="KW-1133">Transmembrane helix</keyword>
<evidence type="ECO:0000259" key="6">
    <source>
        <dbReference type="Pfam" id="PF18955"/>
    </source>
</evidence>
<dbReference type="RefSeq" id="WP_049681512.1">
    <property type="nucleotide sequence ID" value="NZ_LFZW01000001.1"/>
</dbReference>
<evidence type="ECO:0000256" key="1">
    <source>
        <dbReference type="ARBA" id="ARBA00022475"/>
    </source>
</evidence>
<dbReference type="AlphaFoldDB" id="A0A0K9GU42"/>
<dbReference type="Proteomes" id="UP000037146">
    <property type="component" value="Unassembled WGS sequence"/>
</dbReference>
<comment type="caution">
    <text evidence="7">The sequence shown here is derived from an EMBL/GenBank/DDBJ whole genome shotgun (WGS) entry which is preliminary data.</text>
</comment>
<name>A0A0K9GU42_9BACI</name>
<keyword evidence="1" id="KW-1003">Cell membrane</keyword>
<keyword evidence="8" id="KW-1185">Reference proteome</keyword>
<dbReference type="PANTHER" id="PTHR40060:SF1">
    <property type="entry name" value="UPF0316 PROTEIN YEBE"/>
    <property type="match status" value="1"/>
</dbReference>
<sequence>MEIYVTNYFFSKRQKWLASILGFIESLVYVFGLAIIFTGEQSIWATLVYAIGFSVGIAIGGYVEERLAIGYTTIVANITNRNDDFISPLHQEGFGVRLFVGEGKDSKRYKLEILTLRSREKELFSIIQKYVLSAFLISYEASKF</sequence>
<gene>
    <name evidence="7" type="ORF">AC625_12185</name>
</gene>
<dbReference type="EMBL" id="LFZW01000001">
    <property type="protein sequence ID" value="KMY50165.1"/>
    <property type="molecule type" value="Genomic_DNA"/>
</dbReference>
<evidence type="ECO:0000313" key="8">
    <source>
        <dbReference type="Proteomes" id="UP000037146"/>
    </source>
</evidence>
<keyword evidence="4 5" id="KW-0472">Membrane</keyword>
<accession>A0A0K9GU42</accession>
<protein>
    <recommendedName>
        <fullName evidence="6">DUF5698 domain-containing protein</fullName>
    </recommendedName>
</protein>